<sequence length="240" mass="27367">MSPFEAVYGRPPPNLLKFLPGETKVEAVAQTLLDRDEILHQLQYNLARAQQRMVDIKKTIQILSTEIEGIFQKSPPEYENRSLFGEAAKMLDELKQLHAALDASEVKLRNDNSTIGELLNKLQSRKPRMEPLLNHIFAQKDKSFGSDGWDEEYRDNKSMECLLNHIFAQMDKSFGSDRWDEEYDDNNSKEGCYFVRGNMDAWQANVASGSTWSNHNIDKKGKGSGKSKKNPKGKAGQKRK</sequence>
<proteinExistence type="predicted"/>
<keyword evidence="1" id="KW-0175">Coiled coil</keyword>
<dbReference type="Proteomes" id="UP000467840">
    <property type="component" value="Chromosome 1"/>
</dbReference>
<organism evidence="3 4">
    <name type="scientific">Hevea brasiliensis</name>
    <name type="common">Para rubber tree</name>
    <name type="synonym">Siphonia brasiliensis</name>
    <dbReference type="NCBI Taxonomy" id="3981"/>
    <lineage>
        <taxon>Eukaryota</taxon>
        <taxon>Viridiplantae</taxon>
        <taxon>Streptophyta</taxon>
        <taxon>Embryophyta</taxon>
        <taxon>Tracheophyta</taxon>
        <taxon>Spermatophyta</taxon>
        <taxon>Magnoliopsida</taxon>
        <taxon>eudicotyledons</taxon>
        <taxon>Gunneridae</taxon>
        <taxon>Pentapetalae</taxon>
        <taxon>rosids</taxon>
        <taxon>fabids</taxon>
        <taxon>Malpighiales</taxon>
        <taxon>Euphorbiaceae</taxon>
        <taxon>Crotonoideae</taxon>
        <taxon>Micrandreae</taxon>
        <taxon>Hevea</taxon>
    </lineage>
</organism>
<evidence type="ECO:0000256" key="2">
    <source>
        <dbReference type="SAM" id="MobiDB-lite"/>
    </source>
</evidence>
<dbReference type="EMBL" id="JAAGAX010000011">
    <property type="protein sequence ID" value="KAF2298168.1"/>
    <property type="molecule type" value="Genomic_DNA"/>
</dbReference>
<feature type="region of interest" description="Disordered" evidence="2">
    <location>
        <begin position="208"/>
        <end position="240"/>
    </location>
</feature>
<gene>
    <name evidence="3" type="ORF">GH714_016725</name>
</gene>
<keyword evidence="4" id="KW-1185">Reference proteome</keyword>
<reference evidence="3 4" key="1">
    <citation type="journal article" date="2020" name="Mol. Plant">
        <title>The Chromosome-Based Rubber Tree Genome Provides New Insights into Spurge Genome Evolution and Rubber Biosynthesis.</title>
        <authorList>
            <person name="Liu J."/>
            <person name="Shi C."/>
            <person name="Shi C.C."/>
            <person name="Li W."/>
            <person name="Zhang Q.J."/>
            <person name="Zhang Y."/>
            <person name="Li K."/>
            <person name="Lu H.F."/>
            <person name="Shi C."/>
            <person name="Zhu S.T."/>
            <person name="Xiao Z.Y."/>
            <person name="Nan H."/>
            <person name="Yue Y."/>
            <person name="Zhu X.G."/>
            <person name="Wu Y."/>
            <person name="Hong X.N."/>
            <person name="Fan G.Y."/>
            <person name="Tong Y."/>
            <person name="Zhang D."/>
            <person name="Mao C.L."/>
            <person name="Liu Y.L."/>
            <person name="Hao S.J."/>
            <person name="Liu W.Q."/>
            <person name="Lv M.Q."/>
            <person name="Zhang H.B."/>
            <person name="Liu Y."/>
            <person name="Hu-Tang G.R."/>
            <person name="Wang J.P."/>
            <person name="Wang J.H."/>
            <person name="Sun Y.H."/>
            <person name="Ni S.B."/>
            <person name="Chen W.B."/>
            <person name="Zhang X.C."/>
            <person name="Jiao Y.N."/>
            <person name="Eichler E.E."/>
            <person name="Li G.H."/>
            <person name="Liu X."/>
            <person name="Gao L.Z."/>
        </authorList>
    </citation>
    <scope>NUCLEOTIDE SEQUENCE [LARGE SCALE GENOMIC DNA]</scope>
    <source>
        <strain evidence="4">cv. GT1</strain>
        <tissue evidence="3">Leaf</tissue>
    </source>
</reference>
<evidence type="ECO:0000256" key="1">
    <source>
        <dbReference type="SAM" id="Coils"/>
    </source>
</evidence>
<feature type="coiled-coil region" evidence="1">
    <location>
        <begin position="39"/>
        <end position="107"/>
    </location>
</feature>
<accession>A0A6A6LCY8</accession>
<protein>
    <submittedName>
        <fullName evidence="3">Uncharacterized protein</fullName>
    </submittedName>
</protein>
<dbReference type="AlphaFoldDB" id="A0A6A6LCY8"/>
<evidence type="ECO:0000313" key="3">
    <source>
        <dbReference type="EMBL" id="KAF2298168.1"/>
    </source>
</evidence>
<evidence type="ECO:0000313" key="4">
    <source>
        <dbReference type="Proteomes" id="UP000467840"/>
    </source>
</evidence>
<name>A0A6A6LCY8_HEVBR</name>
<feature type="compositionally biased region" description="Basic residues" evidence="2">
    <location>
        <begin position="222"/>
        <end position="240"/>
    </location>
</feature>
<comment type="caution">
    <text evidence="3">The sequence shown here is derived from an EMBL/GenBank/DDBJ whole genome shotgun (WGS) entry which is preliminary data.</text>
</comment>